<evidence type="ECO:0000313" key="2">
    <source>
        <dbReference type="EMBL" id="SEM66317.1"/>
    </source>
</evidence>
<evidence type="ECO:0000259" key="1">
    <source>
        <dbReference type="Pfam" id="PF01494"/>
    </source>
</evidence>
<dbReference type="EMBL" id="FOCG01000001">
    <property type="protein sequence ID" value="SEM66317.1"/>
    <property type="molecule type" value="Genomic_DNA"/>
</dbReference>
<dbReference type="PRINTS" id="PR00420">
    <property type="entry name" value="RNGMNOXGNASE"/>
</dbReference>
<dbReference type="RefSeq" id="WP_092752527.1">
    <property type="nucleotide sequence ID" value="NZ_FOCG01000001.1"/>
</dbReference>
<accession>A0A1H8A9U4</accession>
<dbReference type="PANTHER" id="PTHR42685:SF22">
    <property type="entry name" value="CONDITIONED MEDIUM FACTOR RECEPTOR 1"/>
    <property type="match status" value="1"/>
</dbReference>
<reference evidence="2 3" key="1">
    <citation type="submission" date="2016-10" db="EMBL/GenBank/DDBJ databases">
        <authorList>
            <person name="de Groot N.N."/>
        </authorList>
    </citation>
    <scope>NUCLEOTIDE SEQUENCE [LARGE SCALE GENOMIC DNA]</scope>
    <source>
        <strain evidence="2 3">CGMCC 1.5070</strain>
    </source>
</reference>
<dbReference type="OrthoDB" id="9806565at2"/>
<dbReference type="InterPro" id="IPR036188">
    <property type="entry name" value="FAD/NAD-bd_sf"/>
</dbReference>
<evidence type="ECO:0000313" key="3">
    <source>
        <dbReference type="Proteomes" id="UP000199158"/>
    </source>
</evidence>
<dbReference type="InterPro" id="IPR002938">
    <property type="entry name" value="FAD-bd"/>
</dbReference>
<feature type="domain" description="FAD-binding" evidence="1">
    <location>
        <begin position="112"/>
        <end position="179"/>
    </location>
</feature>
<dbReference type="SUPFAM" id="SSF51905">
    <property type="entry name" value="FAD/NAD(P)-binding domain"/>
    <property type="match status" value="1"/>
</dbReference>
<dbReference type="GO" id="GO:0071949">
    <property type="term" value="F:FAD binding"/>
    <property type="evidence" value="ECO:0007669"/>
    <property type="project" value="InterPro"/>
</dbReference>
<keyword evidence="3" id="KW-1185">Reference proteome</keyword>
<gene>
    <name evidence="2" type="ORF">SAMN05216180_1150</name>
</gene>
<proteinExistence type="predicted"/>
<dbReference type="InterPro" id="IPR050407">
    <property type="entry name" value="Geranylgeranyl_reductase"/>
</dbReference>
<dbReference type="PANTHER" id="PTHR42685">
    <property type="entry name" value="GERANYLGERANYL DIPHOSPHATE REDUCTASE"/>
    <property type="match status" value="1"/>
</dbReference>
<dbReference type="Gene3D" id="3.50.50.60">
    <property type="entry name" value="FAD/NAD(P)-binding domain"/>
    <property type="match status" value="1"/>
</dbReference>
<dbReference type="NCBIfam" id="NF008519">
    <property type="entry name" value="PRK11445.1"/>
    <property type="match status" value="1"/>
</dbReference>
<dbReference type="Proteomes" id="UP000199158">
    <property type="component" value="Unassembled WGS sequence"/>
</dbReference>
<protein>
    <submittedName>
        <fullName evidence="2">Dehydrogenase (Flavoprotein)</fullName>
    </submittedName>
</protein>
<name>A0A1H8A9U4_9FIRM</name>
<dbReference type="AlphaFoldDB" id="A0A1H8A9U4"/>
<sequence>MYDIAIIGLGPAGATLARLLDKRFKVAAIDKKQNGAKGFHKPCGGLLATDAQKALSRFDLTLPKDVLVDPQIFAVRTLDFHTGITRHYQRFYINLDRHKFDLWLKSLIPHQVDVFDDGQVTSVERKKDGYEVCFKQGDTEHCITATYVVGADGAHSLVRKLLYPNKKIRSYVSIQQWFSESNPKPFYSCVFDPENTDCYSWSISKDGSFIFGGAYPAENCRIRFERQKEHLQQIGIRFGKVQKTEACLVLRPSKFSDFCCGFDNAFLIGEAGGFISPSSLEGISSAIITAYDLSRVLNSGTSNPNKAYRKITFGLRVKLFSKVLKSPFMYFPPLRYFVMKSGIDSIRIVS</sequence>
<dbReference type="STRING" id="474960.SAMN05216180_1150"/>
<dbReference type="Pfam" id="PF01494">
    <property type="entry name" value="FAD_binding_3"/>
    <property type="match status" value="1"/>
</dbReference>
<organism evidence="2 3">
    <name type="scientific">Hydrogenoanaerobacterium saccharovorans</name>
    <dbReference type="NCBI Taxonomy" id="474960"/>
    <lineage>
        <taxon>Bacteria</taxon>
        <taxon>Bacillati</taxon>
        <taxon>Bacillota</taxon>
        <taxon>Clostridia</taxon>
        <taxon>Eubacteriales</taxon>
        <taxon>Oscillospiraceae</taxon>
        <taxon>Hydrogenoanaerobacterium</taxon>
    </lineage>
</organism>